<evidence type="ECO:0000313" key="2">
    <source>
        <dbReference type="EMBL" id="CAB4317176.1"/>
    </source>
</evidence>
<name>A0A6J5XTC4_PRUAR</name>
<reference evidence="3" key="1">
    <citation type="journal article" date="2020" name="Genome Biol.">
        <title>Gamete binning: chromosome-level and haplotype-resolved genome assembly enabled by high-throughput single-cell sequencing of gamete genomes.</title>
        <authorList>
            <person name="Campoy J.A."/>
            <person name="Sun H."/>
            <person name="Goel M."/>
            <person name="Jiao W.-B."/>
            <person name="Folz-Donahue K."/>
            <person name="Wang N."/>
            <person name="Rubio M."/>
            <person name="Liu C."/>
            <person name="Kukat C."/>
            <person name="Ruiz D."/>
            <person name="Huettel B."/>
            <person name="Schneeberger K."/>
        </authorList>
    </citation>
    <scope>NUCLEOTIDE SEQUENCE [LARGE SCALE GENOMIC DNA]</scope>
    <source>
        <strain evidence="3">cv. Rojo Pasion</strain>
    </source>
</reference>
<keyword evidence="3" id="KW-1185">Reference proteome</keyword>
<accession>A0A6J5XTC4</accession>
<feature type="compositionally biased region" description="Basic and acidic residues" evidence="1">
    <location>
        <begin position="56"/>
        <end position="84"/>
    </location>
</feature>
<evidence type="ECO:0000313" key="3">
    <source>
        <dbReference type="Proteomes" id="UP000507245"/>
    </source>
</evidence>
<dbReference type="AlphaFoldDB" id="A0A6J5XTC4"/>
<proteinExistence type="predicted"/>
<organism evidence="2 3">
    <name type="scientific">Prunus armeniaca</name>
    <name type="common">Apricot</name>
    <name type="synonym">Armeniaca vulgaris</name>
    <dbReference type="NCBI Taxonomy" id="36596"/>
    <lineage>
        <taxon>Eukaryota</taxon>
        <taxon>Viridiplantae</taxon>
        <taxon>Streptophyta</taxon>
        <taxon>Embryophyta</taxon>
        <taxon>Tracheophyta</taxon>
        <taxon>Spermatophyta</taxon>
        <taxon>Magnoliopsida</taxon>
        <taxon>eudicotyledons</taxon>
        <taxon>Gunneridae</taxon>
        <taxon>Pentapetalae</taxon>
        <taxon>rosids</taxon>
        <taxon>fabids</taxon>
        <taxon>Rosales</taxon>
        <taxon>Rosaceae</taxon>
        <taxon>Amygdaloideae</taxon>
        <taxon>Amygdaleae</taxon>
        <taxon>Prunus</taxon>
    </lineage>
</organism>
<evidence type="ECO:0000256" key="1">
    <source>
        <dbReference type="SAM" id="MobiDB-lite"/>
    </source>
</evidence>
<feature type="compositionally biased region" description="Acidic residues" evidence="1">
    <location>
        <begin position="85"/>
        <end position="99"/>
    </location>
</feature>
<gene>
    <name evidence="2" type="ORF">ORAREDHAP_LOCUS43876</name>
</gene>
<dbReference type="OrthoDB" id="10618200at2759"/>
<feature type="compositionally biased region" description="Acidic residues" evidence="1">
    <location>
        <begin position="34"/>
        <end position="55"/>
    </location>
</feature>
<dbReference type="EMBL" id="CAEKKB010000007">
    <property type="protein sequence ID" value="CAB4317176.1"/>
    <property type="molecule type" value="Genomic_DNA"/>
</dbReference>
<protein>
    <submittedName>
        <fullName evidence="2">Uncharacterized protein</fullName>
    </submittedName>
</protein>
<feature type="region of interest" description="Disordered" evidence="1">
    <location>
        <begin position="1"/>
        <end position="121"/>
    </location>
</feature>
<dbReference type="Proteomes" id="UP000507245">
    <property type="component" value="Unassembled WGS sequence"/>
</dbReference>
<sequence length="300" mass="32873">MPHSYWADAMHTDSSDDDGTLNNEDNRADIGETIVEDINEDTEEEDKESDLDFVDSDYKKSENEGELLQKDDKAFENYVDHHDLDEDPNAPIVEDEDSIDVAKSDVDGLDSSSDDGVKKRKRKLPKFEILGQKHTWSSMSLSWVAPAPNHSPSLDPPLILFAPSFSSYSLCLPTSQALLSPPSPAPDPPASTVTHSSSPALSIFANTYAISAHEPNSLVVPPIDSSCPSHPPVSPPTPSASRFSHTYIRNLNRKLFFSPLAPISSGPSSPPIFDTSLANKHKEWLLAMTDEFNALICART</sequence>